<evidence type="ECO:0000313" key="2">
    <source>
        <dbReference type="Proteomes" id="UP000244900"/>
    </source>
</evidence>
<dbReference type="Proteomes" id="UP000244900">
    <property type="component" value="Chromosome"/>
</dbReference>
<proteinExistence type="predicted"/>
<accession>A0A2S1T1Z8</accession>
<gene>
    <name evidence="1" type="ORF">DDW44_30720</name>
</gene>
<reference evidence="1 2" key="1">
    <citation type="submission" date="2018-05" db="EMBL/GenBank/DDBJ databases">
        <title>Complete genome sequence of sponge-derived Streptomyces sp. HNM0039.</title>
        <authorList>
            <person name="Huang X."/>
            <person name="Zhou S."/>
        </authorList>
    </citation>
    <scope>NUCLEOTIDE SEQUENCE [LARGE SCALE GENOMIC DNA]</scope>
    <source>
        <strain evidence="1 2">HNM0039</strain>
    </source>
</reference>
<name>A0A2S1T1Z8_9ACTN</name>
<dbReference type="EMBL" id="CP029188">
    <property type="protein sequence ID" value="AWI32692.1"/>
    <property type="molecule type" value="Genomic_DNA"/>
</dbReference>
<dbReference type="OrthoDB" id="4179313at2"/>
<sequence length="147" mass="15341">MTDAYAIADADPVAAVLSWLAEHPKVTQVLGGPGRVSGTREAPWPHLRVALGPGGSLGDLTWLTEPEVTLELFGDPSGWPGPAAMSRILKVCAVAVTELPGSTPSGTHPVISRVRPSGVLLESPLETGQPRWVMGLLVSLHPTPESS</sequence>
<dbReference type="AlphaFoldDB" id="A0A2S1T1Z8"/>
<keyword evidence="2" id="KW-1185">Reference proteome</keyword>
<evidence type="ECO:0000313" key="1">
    <source>
        <dbReference type="EMBL" id="AWI32692.1"/>
    </source>
</evidence>
<dbReference type="RefSeq" id="WP_108908560.1">
    <property type="nucleotide sequence ID" value="NZ_CP029188.1"/>
</dbReference>
<protein>
    <submittedName>
        <fullName evidence="1">Uncharacterized protein</fullName>
    </submittedName>
</protein>
<dbReference type="KEGG" id="stir:DDW44_30720"/>
<organism evidence="1 2">
    <name type="scientific">Streptomyces tirandamycinicus</name>
    <dbReference type="NCBI Taxonomy" id="2174846"/>
    <lineage>
        <taxon>Bacteria</taxon>
        <taxon>Bacillati</taxon>
        <taxon>Actinomycetota</taxon>
        <taxon>Actinomycetes</taxon>
        <taxon>Kitasatosporales</taxon>
        <taxon>Streptomycetaceae</taxon>
        <taxon>Streptomyces</taxon>
    </lineage>
</organism>